<feature type="domain" description="Rhodanese" evidence="3">
    <location>
        <begin position="17"/>
        <end position="137"/>
    </location>
</feature>
<dbReference type="EMBL" id="SNYM01000002">
    <property type="protein sequence ID" value="TDQ50370.1"/>
    <property type="molecule type" value="Genomic_DNA"/>
</dbReference>
<evidence type="ECO:0000313" key="5">
    <source>
        <dbReference type="Proteomes" id="UP000295375"/>
    </source>
</evidence>
<evidence type="ECO:0000256" key="2">
    <source>
        <dbReference type="ARBA" id="ARBA00022737"/>
    </source>
</evidence>
<dbReference type="PROSITE" id="PS50206">
    <property type="entry name" value="RHODANESE_3"/>
    <property type="match status" value="2"/>
</dbReference>
<dbReference type="PANTHER" id="PTHR11364">
    <property type="entry name" value="THIOSULFATE SULFERTANSFERASE"/>
    <property type="match status" value="1"/>
</dbReference>
<organism evidence="4 5">
    <name type="scientific">Permianibacter aggregans</name>
    <dbReference type="NCBI Taxonomy" id="1510150"/>
    <lineage>
        <taxon>Bacteria</taxon>
        <taxon>Pseudomonadati</taxon>
        <taxon>Pseudomonadota</taxon>
        <taxon>Gammaproteobacteria</taxon>
        <taxon>Pseudomonadales</taxon>
        <taxon>Pseudomonadaceae</taxon>
        <taxon>Permianibacter</taxon>
    </lineage>
</organism>
<evidence type="ECO:0000256" key="1">
    <source>
        <dbReference type="ARBA" id="ARBA00022679"/>
    </source>
</evidence>
<dbReference type="GO" id="GO:0004792">
    <property type="term" value="F:thiosulfate-cyanide sulfurtransferase activity"/>
    <property type="evidence" value="ECO:0007669"/>
    <property type="project" value="TreeGrafter"/>
</dbReference>
<dbReference type="InterPro" id="IPR036873">
    <property type="entry name" value="Rhodanese-like_dom_sf"/>
</dbReference>
<dbReference type="AlphaFoldDB" id="A0A4R6UT08"/>
<dbReference type="Gene3D" id="3.40.250.10">
    <property type="entry name" value="Rhodanese-like domain"/>
    <property type="match status" value="2"/>
</dbReference>
<dbReference type="CDD" id="cd01448">
    <property type="entry name" value="TST_Repeat_1"/>
    <property type="match status" value="1"/>
</dbReference>
<dbReference type="PANTHER" id="PTHR11364:SF27">
    <property type="entry name" value="SULFURTRANSFERASE"/>
    <property type="match status" value="1"/>
</dbReference>
<keyword evidence="1 4" id="KW-0808">Transferase</keyword>
<keyword evidence="2" id="KW-0677">Repeat</keyword>
<dbReference type="SUPFAM" id="SSF52821">
    <property type="entry name" value="Rhodanese/Cell cycle control phosphatase"/>
    <property type="match status" value="2"/>
</dbReference>
<evidence type="ECO:0000313" key="4">
    <source>
        <dbReference type="EMBL" id="TDQ50370.1"/>
    </source>
</evidence>
<dbReference type="OrthoDB" id="9781034at2"/>
<dbReference type="SMART" id="SM00450">
    <property type="entry name" value="RHOD"/>
    <property type="match status" value="2"/>
</dbReference>
<accession>A0A4R6UT08</accession>
<dbReference type="CDD" id="cd01449">
    <property type="entry name" value="TST_Repeat_2"/>
    <property type="match status" value="1"/>
</dbReference>
<dbReference type="InterPro" id="IPR045078">
    <property type="entry name" value="TST/MPST-like"/>
</dbReference>
<dbReference type="RefSeq" id="WP_133587475.1">
    <property type="nucleotide sequence ID" value="NZ_CP037953.1"/>
</dbReference>
<keyword evidence="5" id="KW-1185">Reference proteome</keyword>
<feature type="domain" description="Rhodanese" evidence="3">
    <location>
        <begin position="168"/>
        <end position="279"/>
    </location>
</feature>
<evidence type="ECO:0000259" key="3">
    <source>
        <dbReference type="PROSITE" id="PS50206"/>
    </source>
</evidence>
<sequence>MNFRTLIAPDELHTHLSHPDLRLLDCRHRLTEPEWGHQQYLSGHIPGALFAHLDRDLSSAVISGKTGRHPLPAINTFVDTLNRWGVSNTSMVVAYDDAGGAYAARLWWLLRWLGHDNVAVLDGGLPAWKEAGFATSSELTSTQQRSHFIANWQADKTVDAEQIAANFNDSRLQLIDARGSNRYQGLEEPIDPVAGHIPGANNLPFTELLDESQRFLPPSALKEKLLRVFAPDKENASYCGSGVTACHVVLAAVHAGLPEPKLYAGSWSEWITDQSRPIKQGPQP</sequence>
<dbReference type="Pfam" id="PF00581">
    <property type="entry name" value="Rhodanese"/>
    <property type="match status" value="2"/>
</dbReference>
<dbReference type="InterPro" id="IPR001763">
    <property type="entry name" value="Rhodanese-like_dom"/>
</dbReference>
<dbReference type="Proteomes" id="UP000295375">
    <property type="component" value="Unassembled WGS sequence"/>
</dbReference>
<proteinExistence type="predicted"/>
<gene>
    <name evidence="4" type="ORF">EV696_10251</name>
</gene>
<name>A0A4R6UT08_9GAMM</name>
<comment type="caution">
    <text evidence="4">The sequence shown here is derived from an EMBL/GenBank/DDBJ whole genome shotgun (WGS) entry which is preliminary data.</text>
</comment>
<protein>
    <submittedName>
        <fullName evidence="4">Thiosulfate/3-mercaptopyruvate sulfurtransferase</fullName>
    </submittedName>
</protein>
<reference evidence="4 5" key="1">
    <citation type="submission" date="2019-03" db="EMBL/GenBank/DDBJ databases">
        <title>Genomic Encyclopedia of Type Strains, Phase IV (KMG-IV): sequencing the most valuable type-strain genomes for metagenomic binning, comparative biology and taxonomic classification.</title>
        <authorList>
            <person name="Goeker M."/>
        </authorList>
    </citation>
    <scope>NUCLEOTIDE SEQUENCE [LARGE SCALE GENOMIC DNA]</scope>
    <source>
        <strain evidence="4 5">DSM 103792</strain>
    </source>
</reference>
<dbReference type="FunFam" id="3.40.250.10:FF:000035">
    <property type="entry name" value="Thiosulfate sulfurtransferase"/>
    <property type="match status" value="1"/>
</dbReference>
<keyword evidence="4" id="KW-0670">Pyruvate</keyword>